<dbReference type="PaxDb" id="411902-CLOBOL_01084"/>
<keyword evidence="1" id="KW-1133">Transmembrane helix</keyword>
<feature type="transmembrane region" description="Helical" evidence="1">
    <location>
        <begin position="196"/>
        <end position="214"/>
    </location>
</feature>
<sequence length="349" mass="39160">MRGIYGMGSDNTNRRTVETEFKKAMVRVNVPVGLLVTAFGIGLMVLVGSYLIKYFRGAVPLREVYGTEQAGDEYVSFDINYVLDAFMESYRTRSGVRTKSSIYYLVLDEEAGAVPVRISGKMEAEMDRIMDETWDYLKGVRSDPPQGLHVEGTLKKLKGDGKKYYDRAVRSFDLETETEGYYFWAGMLDNQTPSSAMGTTGLGAVIAFLGLFILSSMLKKHHVAAVRTFLDSHKTINRERLDEDFRNARKISGTFWIGEDLTYGIVGKPVILVNQELKKVRFQVKKVGRGTSTELVCVMADGKEYEFTMNRKDADEAIALYHAKFPTLKMASSLKGKLIVPEDGDTESN</sequence>
<gene>
    <name evidence="2" type="ORF">CLOBOL_01084</name>
</gene>
<dbReference type="HOGENOM" id="CLU_810796_0_0_9"/>
<feature type="transmembrane region" description="Helical" evidence="1">
    <location>
        <begin position="32"/>
        <end position="52"/>
    </location>
</feature>
<reference evidence="2 3" key="2">
    <citation type="submission" date="2007-09" db="EMBL/GenBank/DDBJ databases">
        <title>Draft genome sequence of Clostridium bolteae (ATCC BAA-613).</title>
        <authorList>
            <person name="Sudarsanam P."/>
            <person name="Ley R."/>
            <person name="Guruge J."/>
            <person name="Turnbaugh P.J."/>
            <person name="Mahowald M."/>
            <person name="Liep D."/>
            <person name="Gordon J."/>
        </authorList>
    </citation>
    <scope>NUCLEOTIDE SEQUENCE [LARGE SCALE GENOMIC DNA]</scope>
    <source>
        <strain evidence="3">ATCC BAA-613 / DSM 15670 / CCUG 46953 / JCM 12243 / WAL 16351</strain>
    </source>
</reference>
<protein>
    <submittedName>
        <fullName evidence="2">Uncharacterized protein</fullName>
    </submittedName>
</protein>
<keyword evidence="1" id="KW-0812">Transmembrane</keyword>
<evidence type="ECO:0000313" key="2">
    <source>
        <dbReference type="EMBL" id="EDP18722.1"/>
    </source>
</evidence>
<comment type="caution">
    <text evidence="2">The sequence shown here is derived from an EMBL/GenBank/DDBJ whole genome shotgun (WGS) entry which is preliminary data.</text>
</comment>
<dbReference type="AlphaFoldDB" id="A8RJZ9"/>
<accession>A8RJZ9</accession>
<organism evidence="2 3">
    <name type="scientific">Enterocloster bolteae (strain ATCC BAA-613 / DSM 15670 / CCUG 46953 / JCM 12243 / WAL 16351)</name>
    <name type="common">Clostridium bolteae</name>
    <dbReference type="NCBI Taxonomy" id="411902"/>
    <lineage>
        <taxon>Bacteria</taxon>
        <taxon>Bacillati</taxon>
        <taxon>Bacillota</taxon>
        <taxon>Clostridia</taxon>
        <taxon>Lachnospirales</taxon>
        <taxon>Lachnospiraceae</taxon>
        <taxon>Enterocloster</taxon>
    </lineage>
</organism>
<dbReference type="InterPro" id="IPR046555">
    <property type="entry name" value="DUF6709"/>
</dbReference>
<evidence type="ECO:0000313" key="3">
    <source>
        <dbReference type="Proteomes" id="UP000005396"/>
    </source>
</evidence>
<keyword evidence="1" id="KW-0472">Membrane</keyword>
<name>A8RJZ9_ENTBW</name>
<proteinExistence type="predicted"/>
<dbReference type="EMBL" id="ABCC02000011">
    <property type="protein sequence ID" value="EDP18722.1"/>
    <property type="molecule type" value="Genomic_DNA"/>
</dbReference>
<dbReference type="eggNOG" id="ENOG50322DP">
    <property type="taxonomic scope" value="Bacteria"/>
</dbReference>
<dbReference type="Pfam" id="PF20456">
    <property type="entry name" value="DUF6709"/>
    <property type="match status" value="1"/>
</dbReference>
<dbReference type="Proteomes" id="UP000005396">
    <property type="component" value="Unassembled WGS sequence"/>
</dbReference>
<evidence type="ECO:0000256" key="1">
    <source>
        <dbReference type="SAM" id="Phobius"/>
    </source>
</evidence>
<reference evidence="2 3" key="1">
    <citation type="submission" date="2007-08" db="EMBL/GenBank/DDBJ databases">
        <authorList>
            <person name="Fulton L."/>
            <person name="Clifton S."/>
            <person name="Fulton B."/>
            <person name="Xu J."/>
            <person name="Minx P."/>
            <person name="Pepin K.H."/>
            <person name="Johnson M."/>
            <person name="Thiruvilangam P."/>
            <person name="Bhonagiri V."/>
            <person name="Nash W.E."/>
            <person name="Mardis E.R."/>
            <person name="Wilson R.K."/>
        </authorList>
    </citation>
    <scope>NUCLEOTIDE SEQUENCE [LARGE SCALE GENOMIC DNA]</scope>
    <source>
        <strain evidence="3">ATCC BAA-613 / DSM 15670 / CCUG 46953 / JCM 12243 / WAL 16351</strain>
    </source>
</reference>